<sequence length="368" mass="41158">MKKSFYAIVFIIATISCQSNKNNESATSEQTATNLKSVTSDTAFFSENGRIVTPDTYPTDETSRQILKGQSLVGVNKFVHNRELTPTDDQPVVRINRDTYYSMAVVDVSKGATIEMPDIPEGKYMSVQPVTEDHRIQKMMYGPGSYDLSTHTGTHLYLIIRLDGTFTKEEAKAIQDQMRIKSNSNNLFATEPINKESFYKVESELKAKVSEIVKRDGIHGMKGMFTNPRDESAKDLTVEKYQVGAAAGWGGAQLIDNIYESSGNFSTDSCYQLTFEDPKNGAFWSITVYDKNGFMFNDLANFSSNTAKKNQDGTYTISFGCGKDAPNNLEIDNPSNKFNILARHYRPSKRVTEDGYRIVPLIKVVSSK</sequence>
<dbReference type="RefSeq" id="WP_378018671.1">
    <property type="nucleotide sequence ID" value="NZ_JBHSKT010000015.1"/>
</dbReference>
<protein>
    <submittedName>
        <fullName evidence="3">DUF1254 domain-containing protein</fullName>
    </submittedName>
</protein>
<gene>
    <name evidence="3" type="ORF">ACFPIB_16975</name>
</gene>
<evidence type="ECO:0000313" key="3">
    <source>
        <dbReference type="EMBL" id="MFC5272311.1"/>
    </source>
</evidence>
<evidence type="ECO:0000259" key="2">
    <source>
        <dbReference type="Pfam" id="PF06863"/>
    </source>
</evidence>
<keyword evidence="4" id="KW-1185">Reference proteome</keyword>
<accession>A0ABW0EGI2</accession>
<organism evidence="3 4">
    <name type="scientific">Adhaeribacter terreus</name>
    <dbReference type="NCBI Taxonomy" id="529703"/>
    <lineage>
        <taxon>Bacteria</taxon>
        <taxon>Pseudomonadati</taxon>
        <taxon>Bacteroidota</taxon>
        <taxon>Cytophagia</taxon>
        <taxon>Cytophagales</taxon>
        <taxon>Hymenobacteraceae</taxon>
        <taxon>Adhaeribacter</taxon>
    </lineage>
</organism>
<dbReference type="EMBL" id="JBHSKT010000015">
    <property type="protein sequence ID" value="MFC5272311.1"/>
    <property type="molecule type" value="Genomic_DNA"/>
</dbReference>
<dbReference type="SUPFAM" id="SSF160935">
    <property type="entry name" value="VPA0735-like"/>
    <property type="match status" value="1"/>
</dbReference>
<dbReference type="InterPro" id="IPR010621">
    <property type="entry name" value="DUF1214"/>
</dbReference>
<dbReference type="Pfam" id="PF06742">
    <property type="entry name" value="DUF1214"/>
    <property type="match status" value="1"/>
</dbReference>
<feature type="domain" description="DUF1214" evidence="1">
    <location>
        <begin position="263"/>
        <end position="348"/>
    </location>
</feature>
<dbReference type="Proteomes" id="UP001596161">
    <property type="component" value="Unassembled WGS sequence"/>
</dbReference>
<evidence type="ECO:0000259" key="1">
    <source>
        <dbReference type="Pfam" id="PF06742"/>
    </source>
</evidence>
<feature type="domain" description="DUF1254" evidence="2">
    <location>
        <begin position="75"/>
        <end position="128"/>
    </location>
</feature>
<dbReference type="InterPro" id="IPR010679">
    <property type="entry name" value="DUF1254"/>
</dbReference>
<dbReference type="Gene3D" id="2.60.120.1600">
    <property type="match status" value="1"/>
</dbReference>
<reference evidence="4" key="1">
    <citation type="journal article" date="2019" name="Int. J. Syst. Evol. Microbiol.">
        <title>The Global Catalogue of Microorganisms (GCM) 10K type strain sequencing project: providing services to taxonomists for standard genome sequencing and annotation.</title>
        <authorList>
            <consortium name="The Broad Institute Genomics Platform"/>
            <consortium name="The Broad Institute Genome Sequencing Center for Infectious Disease"/>
            <person name="Wu L."/>
            <person name="Ma J."/>
        </authorList>
    </citation>
    <scope>NUCLEOTIDE SEQUENCE [LARGE SCALE GENOMIC DNA]</scope>
    <source>
        <strain evidence="4">KACC 12602</strain>
    </source>
</reference>
<dbReference type="PANTHER" id="PTHR36509">
    <property type="entry name" value="BLL3101 PROTEIN"/>
    <property type="match status" value="1"/>
</dbReference>
<proteinExistence type="predicted"/>
<evidence type="ECO:0000313" key="4">
    <source>
        <dbReference type="Proteomes" id="UP001596161"/>
    </source>
</evidence>
<dbReference type="PROSITE" id="PS51257">
    <property type="entry name" value="PROKAR_LIPOPROTEIN"/>
    <property type="match status" value="1"/>
</dbReference>
<dbReference type="PANTHER" id="PTHR36509:SF2">
    <property type="entry name" value="BLL3101 PROTEIN"/>
    <property type="match status" value="1"/>
</dbReference>
<dbReference type="Pfam" id="PF06863">
    <property type="entry name" value="DUF1254"/>
    <property type="match status" value="1"/>
</dbReference>
<comment type="caution">
    <text evidence="3">The sequence shown here is derived from an EMBL/GenBank/DDBJ whole genome shotgun (WGS) entry which is preliminary data.</text>
</comment>
<name>A0ABW0EGI2_9BACT</name>